<comment type="caution">
    <text evidence="1">The sequence shown here is derived from an EMBL/GenBank/DDBJ whole genome shotgun (WGS) entry which is preliminary data.</text>
</comment>
<dbReference type="EMBL" id="JABEND010000005">
    <property type="protein sequence ID" value="NNG36236.1"/>
    <property type="molecule type" value="Genomic_DNA"/>
</dbReference>
<evidence type="ECO:0000313" key="1">
    <source>
        <dbReference type="EMBL" id="NNG36236.1"/>
    </source>
</evidence>
<organism evidence="1 2">
    <name type="scientific">Nakamurella aerolata</name>
    <dbReference type="NCBI Taxonomy" id="1656892"/>
    <lineage>
        <taxon>Bacteria</taxon>
        <taxon>Bacillati</taxon>
        <taxon>Actinomycetota</taxon>
        <taxon>Actinomycetes</taxon>
        <taxon>Nakamurellales</taxon>
        <taxon>Nakamurellaceae</taxon>
        <taxon>Nakamurella</taxon>
    </lineage>
</organism>
<protein>
    <submittedName>
        <fullName evidence="1">ParB N-terminal domain-containing protein</fullName>
    </submittedName>
</protein>
<dbReference type="InterPro" id="IPR036086">
    <property type="entry name" value="ParB/Sulfiredoxin_sf"/>
</dbReference>
<dbReference type="Proteomes" id="UP000562984">
    <property type="component" value="Unassembled WGS sequence"/>
</dbReference>
<dbReference type="SUPFAM" id="SSF110849">
    <property type="entry name" value="ParB/Sulfiredoxin"/>
    <property type="match status" value="1"/>
</dbReference>
<sequence>MIAEHDANPVHQARRDTFVALILDGGPIPPLIALGTRHYLVDGYARLRAARRLGVPTVDVIVQLTHPASTTVSAQHTRSS</sequence>
<dbReference type="RefSeq" id="WP_171199906.1">
    <property type="nucleotide sequence ID" value="NZ_JABEND010000005.1"/>
</dbReference>
<reference evidence="1 2" key="1">
    <citation type="submission" date="2020-05" db="EMBL/GenBank/DDBJ databases">
        <title>Nakamurella sp. DB0629 isolated from air conditioner.</title>
        <authorList>
            <person name="Kim D.H."/>
            <person name="Kim D.-U."/>
        </authorList>
    </citation>
    <scope>NUCLEOTIDE SEQUENCE [LARGE SCALE GENOMIC DNA]</scope>
    <source>
        <strain evidence="1 2">DB0629</strain>
    </source>
</reference>
<dbReference type="CDD" id="cd16387">
    <property type="entry name" value="ParB_N_Srx"/>
    <property type="match status" value="1"/>
</dbReference>
<gene>
    <name evidence="1" type="ORF">HKD39_11020</name>
</gene>
<dbReference type="AlphaFoldDB" id="A0A849A9E3"/>
<evidence type="ECO:0000313" key="2">
    <source>
        <dbReference type="Proteomes" id="UP000562984"/>
    </source>
</evidence>
<accession>A0A849A9E3</accession>
<dbReference type="Gene3D" id="3.90.1530.10">
    <property type="entry name" value="Conserved hypothetical protein from pyrococcus furiosus pfu- 392566-001, ParB domain"/>
    <property type="match status" value="1"/>
</dbReference>
<keyword evidence="2" id="KW-1185">Reference proteome</keyword>
<proteinExistence type="predicted"/>
<name>A0A849A9E3_9ACTN</name>